<dbReference type="CDD" id="cd06850">
    <property type="entry name" value="biotinyl_domain"/>
    <property type="match status" value="1"/>
</dbReference>
<dbReference type="RefSeq" id="WP_369712831.1">
    <property type="nucleotide sequence ID" value="NZ_CP165646.1"/>
</dbReference>
<comment type="pathway">
    <text evidence="1 8">Lipid metabolism; fatty acid biosynthesis.</text>
</comment>
<dbReference type="Gene3D" id="2.40.50.100">
    <property type="match status" value="1"/>
</dbReference>
<dbReference type="NCBIfam" id="TIGR00531">
    <property type="entry name" value="BCCP"/>
    <property type="match status" value="1"/>
</dbReference>
<accession>A0AB39V9X5</accession>
<evidence type="ECO:0000256" key="7">
    <source>
        <dbReference type="ARBA" id="ARBA00023267"/>
    </source>
</evidence>
<dbReference type="InterPro" id="IPR001882">
    <property type="entry name" value="Biotin_BS"/>
</dbReference>
<keyword evidence="5 8" id="KW-0443">Lipid metabolism</keyword>
<gene>
    <name evidence="11" type="primary">accB</name>
    <name evidence="11" type="ORF">AB8B23_11395</name>
</gene>
<dbReference type="GO" id="GO:0003989">
    <property type="term" value="F:acetyl-CoA carboxylase activity"/>
    <property type="evidence" value="ECO:0007669"/>
    <property type="project" value="InterPro"/>
</dbReference>
<organism evidence="11">
    <name type="scientific">Leptotrichia mesophila</name>
    <dbReference type="NCBI Taxonomy" id="3239303"/>
    <lineage>
        <taxon>Bacteria</taxon>
        <taxon>Fusobacteriati</taxon>
        <taxon>Fusobacteriota</taxon>
        <taxon>Fusobacteriia</taxon>
        <taxon>Fusobacteriales</taxon>
        <taxon>Leptotrichiaceae</taxon>
        <taxon>Leptotrichia</taxon>
    </lineage>
</organism>
<evidence type="ECO:0000256" key="6">
    <source>
        <dbReference type="ARBA" id="ARBA00023160"/>
    </source>
</evidence>
<feature type="region of interest" description="Disordered" evidence="9">
    <location>
        <begin position="50"/>
        <end position="87"/>
    </location>
</feature>
<dbReference type="PROSITE" id="PS00188">
    <property type="entry name" value="BIOTIN"/>
    <property type="match status" value="1"/>
</dbReference>
<reference evidence="11" key="1">
    <citation type="submission" date="2024-07" db="EMBL/GenBank/DDBJ databases">
        <authorList>
            <person name="Li X.-J."/>
            <person name="Wang X."/>
        </authorList>
    </citation>
    <scope>NUCLEOTIDE SEQUENCE</scope>
    <source>
        <strain evidence="11">HSP-342</strain>
    </source>
</reference>
<evidence type="ECO:0000256" key="3">
    <source>
        <dbReference type="ARBA" id="ARBA00022516"/>
    </source>
</evidence>
<evidence type="ECO:0000256" key="9">
    <source>
        <dbReference type="SAM" id="MobiDB-lite"/>
    </source>
</evidence>
<dbReference type="AlphaFoldDB" id="A0AB39V9X5"/>
<dbReference type="GO" id="GO:0009317">
    <property type="term" value="C:acetyl-CoA carboxylase complex"/>
    <property type="evidence" value="ECO:0007669"/>
    <property type="project" value="InterPro"/>
</dbReference>
<feature type="compositionally biased region" description="Polar residues" evidence="9">
    <location>
        <begin position="56"/>
        <end position="87"/>
    </location>
</feature>
<dbReference type="InterPro" id="IPR001249">
    <property type="entry name" value="AcCoA_biotinCC"/>
</dbReference>
<dbReference type="FunFam" id="2.40.50.100:FF:000003">
    <property type="entry name" value="Acetyl-CoA carboxylase biotin carboxyl carrier protein"/>
    <property type="match status" value="1"/>
</dbReference>
<keyword evidence="7 8" id="KW-0092">Biotin</keyword>
<keyword evidence="3 8" id="KW-0444">Lipid biosynthesis</keyword>
<dbReference type="PROSITE" id="PS50968">
    <property type="entry name" value="BIOTINYL_LIPOYL"/>
    <property type="match status" value="1"/>
</dbReference>
<keyword evidence="6 8" id="KW-0275">Fatty acid biosynthesis</keyword>
<evidence type="ECO:0000256" key="2">
    <source>
        <dbReference type="ARBA" id="ARBA00017562"/>
    </source>
</evidence>
<evidence type="ECO:0000256" key="1">
    <source>
        <dbReference type="ARBA" id="ARBA00005194"/>
    </source>
</evidence>
<dbReference type="PANTHER" id="PTHR45266:SF3">
    <property type="entry name" value="OXALOACETATE DECARBOXYLASE ALPHA CHAIN"/>
    <property type="match status" value="1"/>
</dbReference>
<dbReference type="PANTHER" id="PTHR45266">
    <property type="entry name" value="OXALOACETATE DECARBOXYLASE ALPHA CHAIN"/>
    <property type="match status" value="1"/>
</dbReference>
<proteinExistence type="predicted"/>
<dbReference type="SUPFAM" id="SSF51230">
    <property type="entry name" value="Single hybrid motif"/>
    <property type="match status" value="1"/>
</dbReference>
<dbReference type="EMBL" id="CP165646">
    <property type="protein sequence ID" value="XDU64507.1"/>
    <property type="molecule type" value="Genomic_DNA"/>
</dbReference>
<dbReference type="KEGG" id="lmes:AB8B23_11395"/>
<dbReference type="GO" id="GO:0006633">
    <property type="term" value="P:fatty acid biosynthetic process"/>
    <property type="evidence" value="ECO:0007669"/>
    <property type="project" value="UniProtKB-KW"/>
</dbReference>
<protein>
    <recommendedName>
        <fullName evidence="2 8">Biotin carboxyl carrier protein of acetyl-CoA carboxylase</fullName>
    </recommendedName>
</protein>
<dbReference type="Pfam" id="PF00364">
    <property type="entry name" value="Biotin_lipoyl"/>
    <property type="match status" value="1"/>
</dbReference>
<evidence type="ECO:0000259" key="10">
    <source>
        <dbReference type="PROSITE" id="PS50968"/>
    </source>
</evidence>
<sequence>MKDKIKFIEKLAKSMNENKIESVKYEDNNFEVSLTKKRKERNIIVNSALAQPMATAPSNIPQEVQPQETSSPAPVQEASSEEISGTQITSPMVGTFYASPSPTASPFVKEGDSVTEGQTLCIVEAMKLMNEVKSTVAGKVKKILVKDKDSIKKGQTLMIIE</sequence>
<evidence type="ECO:0000256" key="8">
    <source>
        <dbReference type="RuleBase" id="RU364072"/>
    </source>
</evidence>
<evidence type="ECO:0000256" key="5">
    <source>
        <dbReference type="ARBA" id="ARBA00023098"/>
    </source>
</evidence>
<keyword evidence="4 8" id="KW-0276">Fatty acid metabolism</keyword>
<dbReference type="InterPro" id="IPR000089">
    <property type="entry name" value="Biotin_lipoyl"/>
</dbReference>
<dbReference type="PRINTS" id="PR01071">
    <property type="entry name" value="ACOABIOTINCC"/>
</dbReference>
<dbReference type="InterPro" id="IPR011053">
    <property type="entry name" value="Single_hybrid_motif"/>
</dbReference>
<dbReference type="InterPro" id="IPR050709">
    <property type="entry name" value="Biotin_Carboxyl_Carrier/Decarb"/>
</dbReference>
<comment type="function">
    <text evidence="8">This protein is a component of the acetyl coenzyme A carboxylase complex; first, biotin carboxylase catalyzes the carboxylation of the carrier protein and then the transcarboxylase transfers the carboxyl group to form malonyl-CoA.</text>
</comment>
<keyword evidence="11" id="KW-0436">Ligase</keyword>
<name>A0AB39V9X5_9FUSO</name>
<evidence type="ECO:0000256" key="4">
    <source>
        <dbReference type="ARBA" id="ARBA00022832"/>
    </source>
</evidence>
<feature type="domain" description="Lipoyl-binding" evidence="10">
    <location>
        <begin position="85"/>
        <end position="161"/>
    </location>
</feature>
<evidence type="ECO:0000313" key="11">
    <source>
        <dbReference type="EMBL" id="XDU64507.1"/>
    </source>
</evidence>